<protein>
    <submittedName>
        <fullName evidence="1">DDE-type integrase/transposase/recombinase</fullName>
    </submittedName>
</protein>
<organism evidence="1 2">
    <name type="scientific">Pallidibacillus pasinlerensis</name>
    <dbReference type="NCBI Taxonomy" id="2703818"/>
    <lineage>
        <taxon>Bacteria</taxon>
        <taxon>Bacillati</taxon>
        <taxon>Bacillota</taxon>
        <taxon>Bacilli</taxon>
        <taxon>Bacillales</taxon>
        <taxon>Bacillaceae</taxon>
        <taxon>Pallidibacillus</taxon>
    </lineage>
</organism>
<evidence type="ECO:0000313" key="2">
    <source>
        <dbReference type="Proteomes" id="UP000743899"/>
    </source>
</evidence>
<evidence type="ECO:0000313" key="1">
    <source>
        <dbReference type="EMBL" id="NCU19134.1"/>
    </source>
</evidence>
<feature type="non-terminal residue" evidence="1">
    <location>
        <position position="1"/>
    </location>
</feature>
<dbReference type="EMBL" id="JAACYS010000172">
    <property type="protein sequence ID" value="NCU19134.1"/>
    <property type="molecule type" value="Genomic_DNA"/>
</dbReference>
<sequence>KQVIGLTNEDPVSTEFRPLKQIIERLNRTFKGNYRSTHGFGSEKGSVSFVTLFVAYFNFLRPHASLEGKVPVTNPELLGLPTMPARWTKLIELAQQWIREQRIA</sequence>
<accession>A0ABX0A9F6</accession>
<gene>
    <name evidence="1" type="ORF">GW534_16015</name>
</gene>
<keyword evidence="2" id="KW-1185">Reference proteome</keyword>
<name>A0ABX0A9F6_9BACI</name>
<dbReference type="Proteomes" id="UP000743899">
    <property type="component" value="Unassembled WGS sequence"/>
</dbReference>
<comment type="caution">
    <text evidence="1">The sequence shown here is derived from an EMBL/GenBank/DDBJ whole genome shotgun (WGS) entry which is preliminary data.</text>
</comment>
<reference evidence="1 2" key="1">
    <citation type="submission" date="2020-01" db="EMBL/GenBank/DDBJ databases">
        <title>A novel Bacillus sp. from Pasinler.</title>
        <authorList>
            <person name="Adiguzel A."/>
            <person name="Ay H."/>
            <person name="Baltaci M.O."/>
        </authorList>
    </citation>
    <scope>NUCLEOTIDE SEQUENCE [LARGE SCALE GENOMIC DNA]</scope>
    <source>
        <strain evidence="1 2">P1</strain>
    </source>
</reference>
<proteinExistence type="predicted"/>